<sequence length="70" mass="7420">MDKAYLLATFGGVTKTARALDIRPASVSGWGSVIPDSALGRLCRMYPAIAIGWMERRGVAACHDGQPPTS</sequence>
<reference evidence="1 2" key="1">
    <citation type="submission" date="2021-10" db="EMBL/GenBank/DDBJ databases">
        <title>Whole-genome sequencing analysis of Laribacter hongkongensis: virulence gene profiles, carbohydrate-active enzyme prediction, and antimicrobial resistance characterization.</title>
        <authorList>
            <person name="Yuan P."/>
            <person name="Zhan Y."/>
            <person name="Chen D."/>
        </authorList>
    </citation>
    <scope>NUCLEOTIDE SEQUENCE [LARGE SCALE GENOMIC DNA]</scope>
    <source>
        <strain evidence="1 2">W67</strain>
    </source>
</reference>
<gene>
    <name evidence="1" type="ORF">LH440_12625</name>
</gene>
<organism evidence="1 2">
    <name type="scientific">Laribacter hongkongensis</name>
    <dbReference type="NCBI Taxonomy" id="168471"/>
    <lineage>
        <taxon>Bacteria</taxon>
        <taxon>Pseudomonadati</taxon>
        <taxon>Pseudomonadota</taxon>
        <taxon>Betaproteobacteria</taxon>
        <taxon>Neisseriales</taxon>
        <taxon>Aquaspirillaceae</taxon>
        <taxon>Laribacter</taxon>
    </lineage>
</organism>
<dbReference type="InterPro" id="IPR010982">
    <property type="entry name" value="Lambda_DNA-bd_dom_sf"/>
</dbReference>
<dbReference type="Gene3D" id="1.10.260.40">
    <property type="entry name" value="lambda repressor-like DNA-binding domains"/>
    <property type="match status" value="1"/>
</dbReference>
<dbReference type="Pfam" id="PF14549">
    <property type="entry name" value="P22_Cro"/>
    <property type="match status" value="1"/>
</dbReference>
<evidence type="ECO:0000313" key="2">
    <source>
        <dbReference type="Proteomes" id="UP001200247"/>
    </source>
</evidence>
<dbReference type="RefSeq" id="WP_373309028.1">
    <property type="nucleotide sequence ID" value="NZ_JAJAXM010000025.1"/>
</dbReference>
<accession>A0ABD4SW16</accession>
<dbReference type="AlphaFoldDB" id="A0ABD4SW16"/>
<proteinExistence type="predicted"/>
<dbReference type="EMBL" id="JAJAXM010000025">
    <property type="protein sequence ID" value="MCG9026731.1"/>
    <property type="molecule type" value="Genomic_DNA"/>
</dbReference>
<dbReference type="Proteomes" id="UP001200247">
    <property type="component" value="Unassembled WGS sequence"/>
</dbReference>
<comment type="caution">
    <text evidence="1">The sequence shown here is derived from an EMBL/GenBank/DDBJ whole genome shotgun (WGS) entry which is preliminary data.</text>
</comment>
<evidence type="ECO:0000313" key="1">
    <source>
        <dbReference type="EMBL" id="MCG9026731.1"/>
    </source>
</evidence>
<dbReference type="SUPFAM" id="SSF47413">
    <property type="entry name" value="lambda repressor-like DNA-binding domains"/>
    <property type="match status" value="1"/>
</dbReference>
<name>A0ABD4SW16_9NEIS</name>
<protein>
    <submittedName>
        <fullName evidence="1">Cro/CI family transcriptional regulator</fullName>
    </submittedName>
</protein>